<sequence length="161" mass="17782">LGDRSARLRRDRFSVGNFFGTVCFCRPRRESHVEEVGLLEGGCSYSDSGIMGSLLLPPFPQLLEVEVFSQLPDCFCYSLFDSLPLETPSSTAIHCSSLTLLQPLPAHFLTLKIHQPRLPSINLLPDSPSESPPHLTACLSTQNKAASLPRPEPSPFQYQGR</sequence>
<comment type="caution">
    <text evidence="2">The sequence shown here is derived from an EMBL/GenBank/DDBJ whole genome shotgun (WGS) entry which is preliminary data.</text>
</comment>
<evidence type="ECO:0000313" key="3">
    <source>
        <dbReference type="Proteomes" id="UP001482620"/>
    </source>
</evidence>
<accession>A0ABV0U2P8</accession>
<evidence type="ECO:0000313" key="2">
    <source>
        <dbReference type="EMBL" id="MEQ2238790.1"/>
    </source>
</evidence>
<gene>
    <name evidence="2" type="ORF">ILYODFUR_036929</name>
</gene>
<keyword evidence="3" id="KW-1185">Reference proteome</keyword>
<dbReference type="Proteomes" id="UP001482620">
    <property type="component" value="Unassembled WGS sequence"/>
</dbReference>
<reference evidence="2 3" key="1">
    <citation type="submission" date="2021-06" db="EMBL/GenBank/DDBJ databases">
        <authorList>
            <person name="Palmer J.M."/>
        </authorList>
    </citation>
    <scope>NUCLEOTIDE SEQUENCE [LARGE SCALE GENOMIC DNA]</scope>
    <source>
        <strain evidence="3">if_2019</strain>
        <tissue evidence="2">Muscle</tissue>
    </source>
</reference>
<dbReference type="EMBL" id="JAHRIQ010054135">
    <property type="protein sequence ID" value="MEQ2238790.1"/>
    <property type="molecule type" value="Genomic_DNA"/>
</dbReference>
<evidence type="ECO:0000256" key="1">
    <source>
        <dbReference type="SAM" id="MobiDB-lite"/>
    </source>
</evidence>
<feature type="region of interest" description="Disordered" evidence="1">
    <location>
        <begin position="123"/>
        <end position="161"/>
    </location>
</feature>
<proteinExistence type="predicted"/>
<protein>
    <submittedName>
        <fullName evidence="2">Uncharacterized protein</fullName>
    </submittedName>
</protein>
<organism evidence="2 3">
    <name type="scientific">Ilyodon furcidens</name>
    <name type="common">goldbreast splitfin</name>
    <dbReference type="NCBI Taxonomy" id="33524"/>
    <lineage>
        <taxon>Eukaryota</taxon>
        <taxon>Metazoa</taxon>
        <taxon>Chordata</taxon>
        <taxon>Craniata</taxon>
        <taxon>Vertebrata</taxon>
        <taxon>Euteleostomi</taxon>
        <taxon>Actinopterygii</taxon>
        <taxon>Neopterygii</taxon>
        <taxon>Teleostei</taxon>
        <taxon>Neoteleostei</taxon>
        <taxon>Acanthomorphata</taxon>
        <taxon>Ovalentaria</taxon>
        <taxon>Atherinomorphae</taxon>
        <taxon>Cyprinodontiformes</taxon>
        <taxon>Goodeidae</taxon>
        <taxon>Ilyodon</taxon>
    </lineage>
</organism>
<name>A0ABV0U2P8_9TELE</name>
<feature type="non-terminal residue" evidence="2">
    <location>
        <position position="1"/>
    </location>
</feature>